<dbReference type="AlphaFoldDB" id="A0A7H4LGR4"/>
<dbReference type="Pfam" id="PF13456">
    <property type="entry name" value="RVT_3"/>
    <property type="match status" value="1"/>
</dbReference>
<evidence type="ECO:0000313" key="2">
    <source>
        <dbReference type="EMBL" id="SPT17802.1"/>
    </source>
</evidence>
<dbReference type="Gene3D" id="3.30.420.10">
    <property type="entry name" value="Ribonuclease H-like superfamily/Ribonuclease H"/>
    <property type="match status" value="1"/>
</dbReference>
<accession>A0A7H4LGR4</accession>
<dbReference type="PANTHER" id="PTHR47723:SF24">
    <property type="entry name" value="RNASE H TYPE-1 DOMAIN-CONTAINING PROTEIN"/>
    <property type="match status" value="1"/>
</dbReference>
<dbReference type="InterPro" id="IPR053151">
    <property type="entry name" value="RNase_H-like"/>
</dbReference>
<feature type="domain" description="RNase H type-1" evidence="1">
    <location>
        <begin position="2"/>
        <end position="82"/>
    </location>
</feature>
<proteinExistence type="predicted"/>
<dbReference type="Proteomes" id="UP000280104">
    <property type="component" value="Chromosome II"/>
</dbReference>
<dbReference type="PANTHER" id="PTHR47723">
    <property type="entry name" value="OS05G0353850 PROTEIN"/>
    <property type="match status" value="1"/>
</dbReference>
<evidence type="ECO:0000313" key="3">
    <source>
        <dbReference type="Proteomes" id="UP000280104"/>
    </source>
</evidence>
<dbReference type="GO" id="GO:0003676">
    <property type="term" value="F:nucleic acid binding"/>
    <property type="evidence" value="ECO:0007669"/>
    <property type="project" value="InterPro"/>
</dbReference>
<sequence>MEAELCACMEGLSLSLQHSDQPIFLEMNSISVVNLLKDVDHDRSVFASLVSEIKYLMSLRRTCITCIKRSQNAVADYLANFAKTEKRTVVWLGTGPPGALGLSRVDCNPGFD</sequence>
<dbReference type="InterPro" id="IPR044730">
    <property type="entry name" value="RNase_H-like_dom_plant"/>
</dbReference>
<dbReference type="CDD" id="cd06222">
    <property type="entry name" value="RNase_H_like"/>
    <property type="match status" value="1"/>
</dbReference>
<dbReference type="InterPro" id="IPR036397">
    <property type="entry name" value="RNaseH_sf"/>
</dbReference>
<organism evidence="2 3">
    <name type="scientific">Triticum aestivum</name>
    <name type="common">Wheat</name>
    <dbReference type="NCBI Taxonomy" id="4565"/>
    <lineage>
        <taxon>Eukaryota</taxon>
        <taxon>Viridiplantae</taxon>
        <taxon>Streptophyta</taxon>
        <taxon>Embryophyta</taxon>
        <taxon>Tracheophyta</taxon>
        <taxon>Spermatophyta</taxon>
        <taxon>Magnoliopsida</taxon>
        <taxon>Liliopsida</taxon>
        <taxon>Poales</taxon>
        <taxon>Poaceae</taxon>
        <taxon>BOP clade</taxon>
        <taxon>Pooideae</taxon>
        <taxon>Triticodae</taxon>
        <taxon>Triticeae</taxon>
        <taxon>Triticinae</taxon>
        <taxon>Triticum</taxon>
    </lineage>
</organism>
<name>A0A7H4LGR4_WHEAT</name>
<dbReference type="GO" id="GO:0004523">
    <property type="term" value="F:RNA-DNA hybrid ribonuclease activity"/>
    <property type="evidence" value="ECO:0007669"/>
    <property type="project" value="InterPro"/>
</dbReference>
<gene>
    <name evidence="2" type="ORF">CAMPLR22A2D_LOCUS2412</name>
</gene>
<dbReference type="InterPro" id="IPR002156">
    <property type="entry name" value="RNaseH_domain"/>
</dbReference>
<reference evidence="2 3" key="1">
    <citation type="submission" date="2018-05" db="EMBL/GenBank/DDBJ databases">
        <authorList>
            <person name="Thind KAUR A."/>
        </authorList>
    </citation>
    <scope>NUCLEOTIDE SEQUENCE [LARGE SCALE GENOMIC DNA]</scope>
</reference>
<protein>
    <recommendedName>
        <fullName evidence="1">RNase H type-1 domain-containing protein</fullName>
    </recommendedName>
</protein>
<dbReference type="InterPro" id="IPR012337">
    <property type="entry name" value="RNaseH-like_sf"/>
</dbReference>
<evidence type="ECO:0000259" key="1">
    <source>
        <dbReference type="Pfam" id="PF13456"/>
    </source>
</evidence>
<dbReference type="EMBL" id="LS480641">
    <property type="protein sequence ID" value="SPT17802.1"/>
    <property type="molecule type" value="Genomic_DNA"/>
</dbReference>
<dbReference type="SUPFAM" id="SSF53098">
    <property type="entry name" value="Ribonuclease H-like"/>
    <property type="match status" value="1"/>
</dbReference>